<dbReference type="InterPro" id="IPR000871">
    <property type="entry name" value="Beta-lactam_class-A"/>
</dbReference>
<dbReference type="PANTHER" id="PTHR35333:SF3">
    <property type="entry name" value="BETA-LACTAMASE-TYPE TRANSPEPTIDASE FOLD CONTAINING PROTEIN"/>
    <property type="match status" value="1"/>
</dbReference>
<gene>
    <name evidence="2" type="ORF">C0Z10_01850</name>
</gene>
<proteinExistence type="predicted"/>
<accession>A0A3Q9UJ24</accession>
<name>A0A3Q9UJ24_9ACTN</name>
<dbReference type="InterPro" id="IPR012338">
    <property type="entry name" value="Beta-lactam/transpept-like"/>
</dbReference>
<protein>
    <submittedName>
        <fullName evidence="2">Serine hydrolase</fullName>
    </submittedName>
</protein>
<dbReference type="KEGG" id="aji:C0Z10_01850"/>
<dbReference type="Gene3D" id="3.40.710.10">
    <property type="entry name" value="DD-peptidase/beta-lactamase superfamily"/>
    <property type="match status" value="1"/>
</dbReference>
<dbReference type="GO" id="GO:0030655">
    <property type="term" value="P:beta-lactam antibiotic catabolic process"/>
    <property type="evidence" value="ECO:0007669"/>
    <property type="project" value="InterPro"/>
</dbReference>
<dbReference type="RefSeq" id="WP_097798283.1">
    <property type="nucleotide sequence ID" value="NZ_CP025570.1"/>
</dbReference>
<evidence type="ECO:0000313" key="3">
    <source>
        <dbReference type="Proteomes" id="UP000285875"/>
    </source>
</evidence>
<evidence type="ECO:0000259" key="1">
    <source>
        <dbReference type="Pfam" id="PF13354"/>
    </source>
</evidence>
<dbReference type="PANTHER" id="PTHR35333">
    <property type="entry name" value="BETA-LACTAMASE"/>
    <property type="match status" value="1"/>
</dbReference>
<dbReference type="Pfam" id="PF13354">
    <property type="entry name" value="Beta-lactamase2"/>
    <property type="match status" value="1"/>
</dbReference>
<dbReference type="AlphaFoldDB" id="A0A3Q9UJ24"/>
<sequence length="291" mass="31316">MSVVLPPLDPRITWSIQVLDATAEPGSAAPVLAEHTPTQVCRTASVGKLFLLVEVANRLQDGRLAPDQRIEIPDELRVEDSGLLYRMSDQRLTVVDAALLVGAVSDNLATNALAHLVGMDAVHAVARELGYQHTQMLDYIRNERTPEVPWTTSFGCAAELADLIRRLGEGSAPEHPGAELLSDPVRSRVLTWLAADTDTSMLADSFLLDPLAHVGPEYQQMVLHHKTGSIDTARIEVGHLAGPAGRVAYAVAANWADGTDLRAAAVDTMRAIGEQIRHHVTGLAREDAGLS</sequence>
<feature type="domain" description="Beta-lactamase class A catalytic" evidence="1">
    <location>
        <begin position="33"/>
        <end position="251"/>
    </location>
</feature>
<dbReference type="GO" id="GO:0008800">
    <property type="term" value="F:beta-lactamase activity"/>
    <property type="evidence" value="ECO:0007669"/>
    <property type="project" value="InterPro"/>
</dbReference>
<dbReference type="InterPro" id="IPR045155">
    <property type="entry name" value="Beta-lactam_cat"/>
</dbReference>
<dbReference type="EMBL" id="CP025570">
    <property type="protein sequence ID" value="AZZ38697.1"/>
    <property type="molecule type" value="Genomic_DNA"/>
</dbReference>
<dbReference type="Proteomes" id="UP000285875">
    <property type="component" value="Chromosome"/>
</dbReference>
<reference evidence="3" key="1">
    <citation type="submission" date="2017-12" db="EMBL/GenBank/DDBJ databases">
        <title>Whole genome sequencing of Acidipropionibacterium jensenii strains JS279 and JS280.</title>
        <authorList>
            <person name="Deptula P."/>
            <person name="Laine P."/>
            <person name="Smolander O.-P."/>
            <person name="Paulin L."/>
            <person name="Auvinen P."/>
            <person name="Varmanen P."/>
        </authorList>
    </citation>
    <scope>NUCLEOTIDE SEQUENCE [LARGE SCALE GENOMIC DNA]</scope>
    <source>
        <strain evidence="3">JS280</strain>
    </source>
</reference>
<keyword evidence="2" id="KW-0378">Hydrolase</keyword>
<evidence type="ECO:0000313" key="2">
    <source>
        <dbReference type="EMBL" id="AZZ38697.1"/>
    </source>
</evidence>
<dbReference type="GO" id="GO:0046677">
    <property type="term" value="P:response to antibiotic"/>
    <property type="evidence" value="ECO:0007669"/>
    <property type="project" value="InterPro"/>
</dbReference>
<organism evidence="2 3">
    <name type="scientific">Acidipropionibacterium jensenii</name>
    <dbReference type="NCBI Taxonomy" id="1749"/>
    <lineage>
        <taxon>Bacteria</taxon>
        <taxon>Bacillati</taxon>
        <taxon>Actinomycetota</taxon>
        <taxon>Actinomycetes</taxon>
        <taxon>Propionibacteriales</taxon>
        <taxon>Propionibacteriaceae</taxon>
        <taxon>Acidipropionibacterium</taxon>
    </lineage>
</organism>
<dbReference type="SUPFAM" id="SSF56601">
    <property type="entry name" value="beta-lactamase/transpeptidase-like"/>
    <property type="match status" value="1"/>
</dbReference>